<proteinExistence type="inferred from homology"/>
<feature type="transmembrane region" description="Helical" evidence="6">
    <location>
        <begin position="239"/>
        <end position="262"/>
    </location>
</feature>
<keyword evidence="8" id="KW-1185">Reference proteome</keyword>
<comment type="subcellular location">
    <subcellularLocation>
        <location evidence="1">Membrane</location>
        <topology evidence="1">Multi-pass membrane protein</topology>
    </subcellularLocation>
</comment>
<comment type="similarity">
    <text evidence="5">Belongs to the FNT transporter (TC 1.A.16) family.</text>
</comment>
<keyword evidence="2 6" id="KW-0812">Transmembrane</keyword>
<dbReference type="PANTHER" id="PTHR30520:SF6">
    <property type="entry name" value="FORMATE_NITRATE FAMILY TRANSPORTER (EUROFUNG)"/>
    <property type="match status" value="1"/>
</dbReference>
<feature type="transmembrane region" description="Helical" evidence="6">
    <location>
        <begin position="197"/>
        <end position="219"/>
    </location>
</feature>
<evidence type="ECO:0000256" key="5">
    <source>
        <dbReference type="ARBA" id="ARBA00049660"/>
    </source>
</evidence>
<feature type="transmembrane region" description="Helical" evidence="6">
    <location>
        <begin position="114"/>
        <end position="135"/>
    </location>
</feature>
<evidence type="ECO:0000256" key="4">
    <source>
        <dbReference type="ARBA" id="ARBA00023136"/>
    </source>
</evidence>
<dbReference type="InterPro" id="IPR023271">
    <property type="entry name" value="Aquaporin-like"/>
</dbReference>
<dbReference type="Pfam" id="PF01226">
    <property type="entry name" value="Form_Nir_trans"/>
    <property type="match status" value="1"/>
</dbReference>
<organism evidence="7 8">
    <name type="scientific">Paecilomyces lecythidis</name>
    <dbReference type="NCBI Taxonomy" id="3004212"/>
    <lineage>
        <taxon>Eukaryota</taxon>
        <taxon>Fungi</taxon>
        <taxon>Dikarya</taxon>
        <taxon>Ascomycota</taxon>
        <taxon>Pezizomycotina</taxon>
        <taxon>Eurotiomycetes</taxon>
        <taxon>Eurotiomycetidae</taxon>
        <taxon>Eurotiales</taxon>
        <taxon>Thermoascaceae</taxon>
        <taxon>Paecilomyces</taxon>
    </lineage>
</organism>
<dbReference type="Gene3D" id="1.20.1080.10">
    <property type="entry name" value="Glycerol uptake facilitator protein"/>
    <property type="match status" value="1"/>
</dbReference>
<evidence type="ECO:0000256" key="1">
    <source>
        <dbReference type="ARBA" id="ARBA00004141"/>
    </source>
</evidence>
<comment type="caution">
    <text evidence="7">The sequence shown here is derived from an EMBL/GenBank/DDBJ whole genome shotgun (WGS) entry which is preliminary data.</text>
</comment>
<dbReference type="Proteomes" id="UP001583193">
    <property type="component" value="Unassembled WGS sequence"/>
</dbReference>
<evidence type="ECO:0000313" key="7">
    <source>
        <dbReference type="EMBL" id="KAL1882632.1"/>
    </source>
</evidence>
<keyword evidence="3 6" id="KW-1133">Transmembrane helix</keyword>
<protein>
    <recommendedName>
        <fullName evidence="9">Formate/nitrite transporter</fullName>
    </recommendedName>
</protein>
<evidence type="ECO:0000313" key="8">
    <source>
        <dbReference type="Proteomes" id="UP001583193"/>
    </source>
</evidence>
<dbReference type="EMBL" id="JAVDPF010000006">
    <property type="protein sequence ID" value="KAL1882632.1"/>
    <property type="molecule type" value="Genomic_DNA"/>
</dbReference>
<name>A0ABR3Y2V0_9EURO</name>
<evidence type="ECO:0000256" key="3">
    <source>
        <dbReference type="ARBA" id="ARBA00022989"/>
    </source>
</evidence>
<feature type="transmembrane region" description="Helical" evidence="6">
    <location>
        <begin position="167"/>
        <end position="185"/>
    </location>
</feature>
<keyword evidence="4 6" id="KW-0472">Membrane</keyword>
<reference evidence="7 8" key="1">
    <citation type="journal article" date="2024" name="IMA Fungus">
        <title>IMA Genome - F19 : A genome assembly and annotation guide to empower mycologists, including annotated draft genome sequences of Ceratocystis pirilliformis, Diaporthe australafricana, Fusarium ophioides, Paecilomyces lecythidis, and Sporothrix stenoceras.</title>
        <authorList>
            <person name="Aylward J."/>
            <person name="Wilson A.M."/>
            <person name="Visagie C.M."/>
            <person name="Spraker J."/>
            <person name="Barnes I."/>
            <person name="Buitendag C."/>
            <person name="Ceriani C."/>
            <person name="Del Mar Angel L."/>
            <person name="du Plessis D."/>
            <person name="Fuchs T."/>
            <person name="Gasser K."/>
            <person name="Kramer D."/>
            <person name="Li W."/>
            <person name="Munsamy K."/>
            <person name="Piso A."/>
            <person name="Price J.L."/>
            <person name="Sonnekus B."/>
            <person name="Thomas C."/>
            <person name="van der Nest A."/>
            <person name="van Dijk A."/>
            <person name="van Heerden A."/>
            <person name="van Vuuren N."/>
            <person name="Yilmaz N."/>
            <person name="Duong T.A."/>
            <person name="van der Merwe N.A."/>
            <person name="Wingfield M.J."/>
            <person name="Wingfield B.D."/>
        </authorList>
    </citation>
    <scope>NUCLEOTIDE SEQUENCE [LARGE SCALE GENOMIC DNA]</scope>
    <source>
        <strain evidence="7 8">CMW 18167</strain>
    </source>
</reference>
<evidence type="ECO:0008006" key="9">
    <source>
        <dbReference type="Google" id="ProtNLM"/>
    </source>
</evidence>
<accession>A0ABR3Y2V0</accession>
<gene>
    <name evidence="7" type="ORF">Plec18167_003054</name>
</gene>
<feature type="transmembrane region" description="Helical" evidence="6">
    <location>
        <begin position="75"/>
        <end position="102"/>
    </location>
</feature>
<dbReference type="PANTHER" id="PTHR30520">
    <property type="entry name" value="FORMATE TRANSPORTER-RELATED"/>
    <property type="match status" value="1"/>
</dbReference>
<sequence>MSLERINGYTAQETAILITRAGVEREALPFFRLALKSFLGGCYICFGGHVDLLVLSGSPGLRETNPSLATMISGFTFPLGFVLIILTNAELFTSSLFFMTFTTCQRKTSILGSLRVLVVGYIFNLAAGLFIAGFFCWWSDTLETDIQKAYAVTQAEKRVNVQWSVNFLRGIGCNWFVSLAAFLACACNDHVSKIYSIWIPIWSFVIMGYQHCIANYYLVPIGMFYGTNFGVGKFIYQSIIPVTIGNIIGGVVPAGLSFWFLYGRNSPVGLDEGKKLAEQKEAEVGEENVENPSVAFETSQVARNACHMV</sequence>
<evidence type="ECO:0000256" key="6">
    <source>
        <dbReference type="SAM" id="Phobius"/>
    </source>
</evidence>
<dbReference type="InterPro" id="IPR000292">
    <property type="entry name" value="For/NO2_transpt"/>
</dbReference>
<evidence type="ECO:0000256" key="2">
    <source>
        <dbReference type="ARBA" id="ARBA00022692"/>
    </source>
</evidence>